<organism evidence="1 2">
    <name type="scientific">Yinghuangia soli</name>
    <dbReference type="NCBI Taxonomy" id="2908204"/>
    <lineage>
        <taxon>Bacteria</taxon>
        <taxon>Bacillati</taxon>
        <taxon>Actinomycetota</taxon>
        <taxon>Actinomycetes</taxon>
        <taxon>Kitasatosporales</taxon>
        <taxon>Streptomycetaceae</taxon>
        <taxon>Yinghuangia</taxon>
    </lineage>
</organism>
<dbReference type="InterPro" id="IPR038468">
    <property type="entry name" value="MmpS_C"/>
</dbReference>
<dbReference type="EMBL" id="JAKFHA010000001">
    <property type="protein sequence ID" value="MCF2526193.1"/>
    <property type="molecule type" value="Genomic_DNA"/>
</dbReference>
<protein>
    <submittedName>
        <fullName evidence="1">Uncharacterized protein</fullName>
    </submittedName>
</protein>
<dbReference type="AlphaFoldDB" id="A0AA41PUN7"/>
<keyword evidence="2" id="KW-1185">Reference proteome</keyword>
<comment type="caution">
    <text evidence="1">The sequence shown here is derived from an EMBL/GenBank/DDBJ whole genome shotgun (WGS) entry which is preliminary data.</text>
</comment>
<name>A0AA41PUN7_9ACTN</name>
<sequence>MASWFSRFRRDDSGGDPGTPVVYEVVGAGVSELTYSYGDPAKGEETRVVDVRTPWREEVSMSGLGVLPMLTVTWAPSDGGPPHTAEVRISVAGEPALRATVVAESSSASFVVHPFPGA</sequence>
<dbReference type="RefSeq" id="WP_235050244.1">
    <property type="nucleotide sequence ID" value="NZ_JAKFHA010000001.1"/>
</dbReference>
<reference evidence="1" key="1">
    <citation type="submission" date="2022-01" db="EMBL/GenBank/DDBJ databases">
        <title>Genome-Based Taxonomic Classification of the Phylum Actinobacteria.</title>
        <authorList>
            <person name="Gao Y."/>
        </authorList>
    </citation>
    <scope>NUCLEOTIDE SEQUENCE</scope>
    <source>
        <strain evidence="1">KLBMP 8922</strain>
    </source>
</reference>
<gene>
    <name evidence="1" type="ORF">LZ495_03010</name>
</gene>
<evidence type="ECO:0000313" key="1">
    <source>
        <dbReference type="EMBL" id="MCF2526193.1"/>
    </source>
</evidence>
<proteinExistence type="predicted"/>
<dbReference type="Proteomes" id="UP001165378">
    <property type="component" value="Unassembled WGS sequence"/>
</dbReference>
<dbReference type="Gene3D" id="2.60.40.2880">
    <property type="entry name" value="MmpS1-5, C-terminal soluble domain"/>
    <property type="match status" value="1"/>
</dbReference>
<evidence type="ECO:0000313" key="2">
    <source>
        <dbReference type="Proteomes" id="UP001165378"/>
    </source>
</evidence>
<accession>A0AA41PUN7</accession>